<gene>
    <name evidence="2" type="ORF">PCOR1329_LOCUS6886</name>
</gene>
<evidence type="ECO:0008006" key="4">
    <source>
        <dbReference type="Google" id="ProtNLM"/>
    </source>
</evidence>
<dbReference type="Proteomes" id="UP001189429">
    <property type="component" value="Unassembled WGS sequence"/>
</dbReference>
<evidence type="ECO:0000313" key="2">
    <source>
        <dbReference type="EMBL" id="CAK0797960.1"/>
    </source>
</evidence>
<evidence type="ECO:0000313" key="3">
    <source>
        <dbReference type="Proteomes" id="UP001189429"/>
    </source>
</evidence>
<comment type="caution">
    <text evidence="2">The sequence shown here is derived from an EMBL/GenBank/DDBJ whole genome shotgun (WGS) entry which is preliminary data.</text>
</comment>
<organism evidence="2 3">
    <name type="scientific">Prorocentrum cordatum</name>
    <dbReference type="NCBI Taxonomy" id="2364126"/>
    <lineage>
        <taxon>Eukaryota</taxon>
        <taxon>Sar</taxon>
        <taxon>Alveolata</taxon>
        <taxon>Dinophyceae</taxon>
        <taxon>Prorocentrales</taxon>
        <taxon>Prorocentraceae</taxon>
        <taxon>Prorocentrum</taxon>
    </lineage>
</organism>
<protein>
    <recommendedName>
        <fullName evidence="4">Non-specific serine/threonine protein kinase</fullName>
    </recommendedName>
</protein>
<sequence length="248" mass="27008">MTPRRGSSASFHSRYALDGRLGEGCFARVYACRRQGDGSNDPFAVKITDLKGRVDDTRERIARQEAHILRRVGNQAHCCRLIDSMFCRRFHYSSRSNKRCKHTTCLEAPRRRFVGSALDPPPNQAERAGGAAQVHPAARGGAGGGARAHGGRPRGVRAADAPGPGLRARGRRGAQGREAGQLPLLGARGDREAVRLRAGRGGLRGRPRRDRAVRDGALHVAGDGSRLRVRHAHGRVVAGRVPLRPRRR</sequence>
<keyword evidence="3" id="KW-1185">Reference proteome</keyword>
<accession>A0ABN9Q1E7</accession>
<dbReference type="SUPFAM" id="SSF56112">
    <property type="entry name" value="Protein kinase-like (PK-like)"/>
    <property type="match status" value="1"/>
</dbReference>
<feature type="non-terminal residue" evidence="2">
    <location>
        <position position="248"/>
    </location>
</feature>
<feature type="region of interest" description="Disordered" evidence="1">
    <location>
        <begin position="115"/>
        <end position="179"/>
    </location>
</feature>
<evidence type="ECO:0000256" key="1">
    <source>
        <dbReference type="SAM" id="MobiDB-lite"/>
    </source>
</evidence>
<dbReference type="InterPro" id="IPR011009">
    <property type="entry name" value="Kinase-like_dom_sf"/>
</dbReference>
<name>A0ABN9Q1E7_9DINO</name>
<dbReference type="EMBL" id="CAUYUJ010001858">
    <property type="protein sequence ID" value="CAK0797960.1"/>
    <property type="molecule type" value="Genomic_DNA"/>
</dbReference>
<dbReference type="Gene3D" id="3.30.200.20">
    <property type="entry name" value="Phosphorylase Kinase, domain 1"/>
    <property type="match status" value="1"/>
</dbReference>
<reference evidence="2" key="1">
    <citation type="submission" date="2023-10" db="EMBL/GenBank/DDBJ databases">
        <authorList>
            <person name="Chen Y."/>
            <person name="Shah S."/>
            <person name="Dougan E. K."/>
            <person name="Thang M."/>
            <person name="Chan C."/>
        </authorList>
    </citation>
    <scope>NUCLEOTIDE SEQUENCE [LARGE SCALE GENOMIC DNA]</scope>
</reference>
<proteinExistence type="predicted"/>
<feature type="compositionally biased region" description="Low complexity" evidence="1">
    <location>
        <begin position="156"/>
        <end position="167"/>
    </location>
</feature>